<evidence type="ECO:0000256" key="5">
    <source>
        <dbReference type="ARBA" id="ARBA00022741"/>
    </source>
</evidence>
<keyword evidence="11" id="KW-1185">Reference proteome</keyword>
<dbReference type="AlphaFoldDB" id="A0A345XPG7"/>
<dbReference type="Gene3D" id="3.40.50.300">
    <property type="entry name" value="P-loop containing nucleotide triphosphate hydrolases"/>
    <property type="match status" value="1"/>
</dbReference>
<dbReference type="NCBIfam" id="TIGR01727">
    <property type="entry name" value="oligo_HPY"/>
    <property type="match status" value="1"/>
</dbReference>
<dbReference type="GO" id="GO:0005886">
    <property type="term" value="C:plasma membrane"/>
    <property type="evidence" value="ECO:0007669"/>
    <property type="project" value="UniProtKB-SubCell"/>
</dbReference>
<evidence type="ECO:0000259" key="9">
    <source>
        <dbReference type="PROSITE" id="PS50893"/>
    </source>
</evidence>
<dbReference type="InterPro" id="IPR027417">
    <property type="entry name" value="P-loop_NTPase"/>
</dbReference>
<dbReference type="InterPro" id="IPR017871">
    <property type="entry name" value="ABC_transporter-like_CS"/>
</dbReference>
<reference evidence="10 11" key="1">
    <citation type="submission" date="2018-07" db="EMBL/GenBank/DDBJ databases">
        <title>Draft genome of the type strain Streptomyces armeniacus ATCC 15676.</title>
        <authorList>
            <person name="Labana P."/>
            <person name="Gosse J.T."/>
            <person name="Boddy C.N."/>
        </authorList>
    </citation>
    <scope>NUCLEOTIDE SEQUENCE [LARGE SCALE GENOMIC DNA]</scope>
    <source>
        <strain evidence="10 11">ATCC 15676</strain>
    </source>
</reference>
<organism evidence="10 11">
    <name type="scientific">Streptomyces armeniacus</name>
    <dbReference type="NCBI Taxonomy" id="83291"/>
    <lineage>
        <taxon>Bacteria</taxon>
        <taxon>Bacillati</taxon>
        <taxon>Actinomycetota</taxon>
        <taxon>Actinomycetes</taxon>
        <taxon>Kitasatosporales</taxon>
        <taxon>Streptomycetaceae</taxon>
        <taxon>Streptomyces</taxon>
    </lineage>
</organism>
<dbReference type="PROSITE" id="PS50893">
    <property type="entry name" value="ABC_TRANSPORTER_2"/>
    <property type="match status" value="1"/>
</dbReference>
<dbReference type="InterPro" id="IPR013563">
    <property type="entry name" value="Oligopep_ABC_C"/>
</dbReference>
<dbReference type="SUPFAM" id="SSF52540">
    <property type="entry name" value="P-loop containing nucleoside triphosphate hydrolases"/>
    <property type="match status" value="1"/>
</dbReference>
<evidence type="ECO:0000256" key="7">
    <source>
        <dbReference type="ARBA" id="ARBA00023136"/>
    </source>
</evidence>
<name>A0A345XPG7_9ACTN</name>
<gene>
    <name evidence="10" type="ORF">DVA86_13610</name>
</gene>
<dbReference type="FunFam" id="3.40.50.300:FF:000016">
    <property type="entry name" value="Oligopeptide ABC transporter ATP-binding component"/>
    <property type="match status" value="1"/>
</dbReference>
<dbReference type="PANTHER" id="PTHR43297">
    <property type="entry name" value="OLIGOPEPTIDE TRANSPORT ATP-BINDING PROTEIN APPD"/>
    <property type="match status" value="1"/>
</dbReference>
<evidence type="ECO:0000313" key="10">
    <source>
        <dbReference type="EMBL" id="AXK33533.1"/>
    </source>
</evidence>
<protein>
    <submittedName>
        <fullName evidence="10">ABC transporter ATP-binding protein</fullName>
    </submittedName>
</protein>
<evidence type="ECO:0000256" key="3">
    <source>
        <dbReference type="ARBA" id="ARBA00022448"/>
    </source>
</evidence>
<evidence type="ECO:0000256" key="4">
    <source>
        <dbReference type="ARBA" id="ARBA00022475"/>
    </source>
</evidence>
<evidence type="ECO:0000256" key="6">
    <source>
        <dbReference type="ARBA" id="ARBA00022840"/>
    </source>
</evidence>
<dbReference type="PANTHER" id="PTHR43297:SF2">
    <property type="entry name" value="DIPEPTIDE TRANSPORT ATP-BINDING PROTEIN DPPD"/>
    <property type="match status" value="1"/>
</dbReference>
<feature type="domain" description="ABC transporter" evidence="9">
    <location>
        <begin position="40"/>
        <end position="288"/>
    </location>
</feature>
<keyword evidence="5" id="KW-0547">Nucleotide-binding</keyword>
<dbReference type="GO" id="GO:0015833">
    <property type="term" value="P:peptide transport"/>
    <property type="evidence" value="ECO:0007669"/>
    <property type="project" value="InterPro"/>
</dbReference>
<sequence>MNGHGTDGAGVSRTGAGAGAGRTDAGRTDAAGTDAAAMAVSGLSVELRTPTGPVRVVRDVGFSVRSGETLALLGESGCGKSMTVQAVTGLLDPVAEVVGGRVLLGGRDVLRLAPRERRALAGPELAVVFQDALTALNPVYTVGSQLAEPFRIHERASRRTAGEKAVELMERVGIPEPRLRAKAYPHQFSGGMRQRLLIAMAVALRPSVLLADEPTTALDVTVQAQIMELLAELRRETRMALVLITHDLAVVSEQADQVAVMYAGAIVESGPVAEVFGAPRHPYTRGLLDSVPAGHARGTTLPSIEGSPPRPAAVPDGCAFRTRCPLARDRCATEAPPLSATGPGRASACHYWKELADA</sequence>
<evidence type="ECO:0000256" key="2">
    <source>
        <dbReference type="ARBA" id="ARBA00005417"/>
    </source>
</evidence>
<evidence type="ECO:0000256" key="8">
    <source>
        <dbReference type="SAM" id="MobiDB-lite"/>
    </source>
</evidence>
<dbReference type="GO" id="GO:0005524">
    <property type="term" value="F:ATP binding"/>
    <property type="evidence" value="ECO:0007669"/>
    <property type="project" value="UniProtKB-KW"/>
</dbReference>
<keyword evidence="3" id="KW-0813">Transport</keyword>
<dbReference type="InterPro" id="IPR003593">
    <property type="entry name" value="AAA+_ATPase"/>
</dbReference>
<comment type="similarity">
    <text evidence="2">Belongs to the ABC transporter superfamily.</text>
</comment>
<dbReference type="GO" id="GO:0016887">
    <property type="term" value="F:ATP hydrolysis activity"/>
    <property type="evidence" value="ECO:0007669"/>
    <property type="project" value="InterPro"/>
</dbReference>
<dbReference type="InterPro" id="IPR050388">
    <property type="entry name" value="ABC_Ni/Peptide_Import"/>
</dbReference>
<accession>A0A345XPG7</accession>
<keyword evidence="7" id="KW-0472">Membrane</keyword>
<keyword evidence="6 10" id="KW-0067">ATP-binding</keyword>
<keyword evidence="4" id="KW-1003">Cell membrane</keyword>
<dbReference type="Pfam" id="PF08352">
    <property type="entry name" value="oligo_HPY"/>
    <property type="match status" value="1"/>
</dbReference>
<dbReference type="Proteomes" id="UP000254425">
    <property type="component" value="Chromosome"/>
</dbReference>
<evidence type="ECO:0000256" key="1">
    <source>
        <dbReference type="ARBA" id="ARBA00004202"/>
    </source>
</evidence>
<feature type="region of interest" description="Disordered" evidence="8">
    <location>
        <begin position="1"/>
        <end position="29"/>
    </location>
</feature>
<dbReference type="KEGG" id="sarm:DVA86_13610"/>
<dbReference type="PROSITE" id="PS00211">
    <property type="entry name" value="ABC_TRANSPORTER_1"/>
    <property type="match status" value="1"/>
</dbReference>
<dbReference type="EMBL" id="CP031320">
    <property type="protein sequence ID" value="AXK33533.1"/>
    <property type="molecule type" value="Genomic_DNA"/>
</dbReference>
<dbReference type="CDD" id="cd03257">
    <property type="entry name" value="ABC_NikE_OppD_transporters"/>
    <property type="match status" value="1"/>
</dbReference>
<dbReference type="Pfam" id="PF00005">
    <property type="entry name" value="ABC_tran"/>
    <property type="match status" value="1"/>
</dbReference>
<dbReference type="InterPro" id="IPR003439">
    <property type="entry name" value="ABC_transporter-like_ATP-bd"/>
</dbReference>
<evidence type="ECO:0000313" key="11">
    <source>
        <dbReference type="Proteomes" id="UP000254425"/>
    </source>
</evidence>
<comment type="subcellular location">
    <subcellularLocation>
        <location evidence="1">Cell membrane</location>
        <topology evidence="1">Peripheral membrane protein</topology>
    </subcellularLocation>
</comment>
<dbReference type="SMART" id="SM00382">
    <property type="entry name" value="AAA"/>
    <property type="match status" value="1"/>
</dbReference>
<proteinExistence type="inferred from homology"/>